<keyword evidence="3 6" id="KW-0812">Transmembrane</keyword>
<feature type="transmembrane region" description="Helical" evidence="6">
    <location>
        <begin position="7"/>
        <end position="26"/>
    </location>
</feature>
<dbReference type="Proteomes" id="UP000230179">
    <property type="component" value="Unassembled WGS sequence"/>
</dbReference>
<dbReference type="AlphaFoldDB" id="A0A2H0UAI6"/>
<proteinExistence type="inferred from homology"/>
<dbReference type="InterPro" id="IPR051401">
    <property type="entry name" value="GtrA_CellWall_Glycosyl"/>
</dbReference>
<sequence>MKRLIRFGISGACGLTVNLGIFQLSYVLGVPYLISSIAGLSGSTGVGFVLQKYWTFGDRTQGATHWQFAGYVAVMLMNLVLNTWLVYGFVEWLKLYPLFAQALGAGVVALNSFLIYHQLIFKSVAEDVVKAES</sequence>
<evidence type="ECO:0000256" key="5">
    <source>
        <dbReference type="ARBA" id="ARBA00023136"/>
    </source>
</evidence>
<feature type="transmembrane region" description="Helical" evidence="6">
    <location>
        <begin position="71"/>
        <end position="90"/>
    </location>
</feature>
<evidence type="ECO:0000256" key="4">
    <source>
        <dbReference type="ARBA" id="ARBA00022989"/>
    </source>
</evidence>
<gene>
    <name evidence="8" type="ORF">COU19_00535</name>
</gene>
<dbReference type="EMBL" id="PFBL01000004">
    <property type="protein sequence ID" value="PIR83434.1"/>
    <property type="molecule type" value="Genomic_DNA"/>
</dbReference>
<evidence type="ECO:0000313" key="9">
    <source>
        <dbReference type="Proteomes" id="UP000230179"/>
    </source>
</evidence>
<dbReference type="PANTHER" id="PTHR38459">
    <property type="entry name" value="PROPHAGE BACTOPRENOL-LINKED GLUCOSE TRANSLOCASE HOMOLOG"/>
    <property type="match status" value="1"/>
</dbReference>
<evidence type="ECO:0000256" key="1">
    <source>
        <dbReference type="ARBA" id="ARBA00004141"/>
    </source>
</evidence>
<evidence type="ECO:0000313" key="8">
    <source>
        <dbReference type="EMBL" id="PIR83434.1"/>
    </source>
</evidence>
<feature type="transmembrane region" description="Helical" evidence="6">
    <location>
        <begin position="32"/>
        <end position="50"/>
    </location>
</feature>
<dbReference type="Pfam" id="PF04138">
    <property type="entry name" value="GtrA_DPMS_TM"/>
    <property type="match status" value="1"/>
</dbReference>
<feature type="domain" description="GtrA/DPMS transmembrane" evidence="7">
    <location>
        <begin position="6"/>
        <end position="121"/>
    </location>
</feature>
<organism evidence="8 9">
    <name type="scientific">Candidatus Kaiserbacteria bacterium CG10_big_fil_rev_8_21_14_0_10_56_12</name>
    <dbReference type="NCBI Taxonomy" id="1974611"/>
    <lineage>
        <taxon>Bacteria</taxon>
        <taxon>Candidatus Kaiseribacteriota</taxon>
    </lineage>
</organism>
<keyword evidence="4 6" id="KW-1133">Transmembrane helix</keyword>
<evidence type="ECO:0000256" key="2">
    <source>
        <dbReference type="ARBA" id="ARBA00009399"/>
    </source>
</evidence>
<evidence type="ECO:0000256" key="3">
    <source>
        <dbReference type="ARBA" id="ARBA00022692"/>
    </source>
</evidence>
<comment type="caution">
    <text evidence="8">The sequence shown here is derived from an EMBL/GenBank/DDBJ whole genome shotgun (WGS) entry which is preliminary data.</text>
</comment>
<keyword evidence="5 6" id="KW-0472">Membrane</keyword>
<name>A0A2H0UAI6_9BACT</name>
<accession>A0A2H0UAI6</accession>
<evidence type="ECO:0000256" key="6">
    <source>
        <dbReference type="SAM" id="Phobius"/>
    </source>
</evidence>
<protein>
    <recommendedName>
        <fullName evidence="7">GtrA/DPMS transmembrane domain-containing protein</fullName>
    </recommendedName>
</protein>
<reference evidence="9" key="1">
    <citation type="submission" date="2017-09" db="EMBL/GenBank/DDBJ databases">
        <title>Depth-based differentiation of microbial function through sediment-hosted aquifers and enrichment of novel symbionts in the deep terrestrial subsurface.</title>
        <authorList>
            <person name="Probst A.J."/>
            <person name="Ladd B."/>
            <person name="Jarett J.K."/>
            <person name="Geller-Mcgrath D.E."/>
            <person name="Sieber C.M.K."/>
            <person name="Emerson J.B."/>
            <person name="Anantharaman K."/>
            <person name="Thomas B.C."/>
            <person name="Malmstrom R."/>
            <person name="Stieglmeier M."/>
            <person name="Klingl A."/>
            <person name="Woyke T."/>
            <person name="Ryan C.M."/>
            <person name="Banfield J.F."/>
        </authorList>
    </citation>
    <scope>NUCLEOTIDE SEQUENCE [LARGE SCALE GENOMIC DNA]</scope>
</reference>
<feature type="transmembrane region" description="Helical" evidence="6">
    <location>
        <begin position="96"/>
        <end position="116"/>
    </location>
</feature>
<dbReference type="GO" id="GO:0005886">
    <property type="term" value="C:plasma membrane"/>
    <property type="evidence" value="ECO:0007669"/>
    <property type="project" value="TreeGrafter"/>
</dbReference>
<dbReference type="InterPro" id="IPR007267">
    <property type="entry name" value="GtrA_DPMS_TM"/>
</dbReference>
<comment type="subcellular location">
    <subcellularLocation>
        <location evidence="1">Membrane</location>
        <topology evidence="1">Multi-pass membrane protein</topology>
    </subcellularLocation>
</comment>
<evidence type="ECO:0000259" key="7">
    <source>
        <dbReference type="Pfam" id="PF04138"/>
    </source>
</evidence>
<comment type="similarity">
    <text evidence="2">Belongs to the GtrA family.</text>
</comment>
<dbReference type="GO" id="GO:0000271">
    <property type="term" value="P:polysaccharide biosynthetic process"/>
    <property type="evidence" value="ECO:0007669"/>
    <property type="project" value="InterPro"/>
</dbReference>
<dbReference type="PANTHER" id="PTHR38459:SF1">
    <property type="entry name" value="PROPHAGE BACTOPRENOL-LINKED GLUCOSE TRANSLOCASE HOMOLOG"/>
    <property type="match status" value="1"/>
</dbReference>